<feature type="compositionally biased region" description="Polar residues" evidence="1">
    <location>
        <begin position="231"/>
        <end position="245"/>
    </location>
</feature>
<feature type="compositionally biased region" description="Basic residues" evidence="1">
    <location>
        <begin position="797"/>
        <end position="809"/>
    </location>
</feature>
<gene>
    <name evidence="2" type="ORF">CVT26_015634</name>
</gene>
<feature type="compositionally biased region" description="Polar residues" evidence="1">
    <location>
        <begin position="184"/>
        <end position="194"/>
    </location>
</feature>
<feature type="region of interest" description="Disordered" evidence="1">
    <location>
        <begin position="299"/>
        <end position="341"/>
    </location>
</feature>
<organism evidence="2 3">
    <name type="scientific">Gymnopilus dilepis</name>
    <dbReference type="NCBI Taxonomy" id="231916"/>
    <lineage>
        <taxon>Eukaryota</taxon>
        <taxon>Fungi</taxon>
        <taxon>Dikarya</taxon>
        <taxon>Basidiomycota</taxon>
        <taxon>Agaricomycotina</taxon>
        <taxon>Agaricomycetes</taxon>
        <taxon>Agaricomycetidae</taxon>
        <taxon>Agaricales</taxon>
        <taxon>Agaricineae</taxon>
        <taxon>Hymenogastraceae</taxon>
        <taxon>Gymnopilus</taxon>
    </lineage>
</organism>
<evidence type="ECO:0000313" key="3">
    <source>
        <dbReference type="Proteomes" id="UP000284706"/>
    </source>
</evidence>
<evidence type="ECO:0000256" key="1">
    <source>
        <dbReference type="SAM" id="MobiDB-lite"/>
    </source>
</evidence>
<feature type="region of interest" description="Disordered" evidence="1">
    <location>
        <begin position="767"/>
        <end position="816"/>
    </location>
</feature>
<name>A0A409YDD7_9AGAR</name>
<feature type="compositionally biased region" description="Pro residues" evidence="1">
    <location>
        <begin position="66"/>
        <end position="76"/>
    </location>
</feature>
<sequence>MPNRKSKSGGQSQGPKQGAGGGAPRSPNPHAANKPRSQATPHPQAMRNANSKPKPPASTGTAAAPSRPPQPQPTPHRPSNGTKPHNGGNGAPKSQGAKNSNFVRGEHQEFGACVHELCGPTLVYTAPEAHRASQERVVNLGTSKRNGNGLNDGRQQVQGHSPRPNIPLKNEAPKPKHSQAFFGGQSSATNSALPSSPRPGYVQNLHVPKGDPTGFIQQPKNPHKVAHGASISGNKVFQDPLLTSKQNDHTKPHARKPQDHASTAPKGPTVFPGSPFLDYQQKAGKNTASNTFPKVQVETKDAQHLRGGGQLSAPSAQFSEKPSHMNKPQQQHKAPPQSSFKQETYSKGECFDLVTAMFTLADDHGRFQGHPSQGLRIDEQGKTTYGKCAVKHVFPLFHWILSVVRIYYFFNRLHIQRRKLQQMRRIKLEMRNKAEHIRTRIPCRKCPVKNTPTKSPVNNRNQVQMPMDIVLPKGSSSSPSTNKGRQPAEGVLSNETSFFSNECRKDTPPKASTNKGKPPTESAMSNFFSFFSSESEAPGNLSRKSQHAQQGRGKLRWCNSPFRYLTFVLLAAPPHTRPAQEASNQGKCSRHKNTLTKTPMNDRDEGQPPTGSMLPKVASSPSSANKGKPPTEDVLSNVLLFSSTELKGIENPSPRKSKHAREHRAAPPHLYPAQEMSNKDDNVNVLKDHTPMLPMNDGPQRKFPIESVLPTMIVSPSDNFTGPHGTQSRAAKKQEPNVAKASANLPQPAAVGKQSWGQMIASWFSPSAAANKSSSSSKKVFRMFDTAHQRKAPTSSRRVRTLAKVKHPHSSNNGIN</sequence>
<dbReference type="EMBL" id="NHYE01000971">
    <property type="protein sequence ID" value="PPR01033.1"/>
    <property type="molecule type" value="Genomic_DNA"/>
</dbReference>
<evidence type="ECO:0000313" key="2">
    <source>
        <dbReference type="EMBL" id="PPR01033.1"/>
    </source>
</evidence>
<dbReference type="AlphaFoldDB" id="A0A409YDD7"/>
<feature type="region of interest" description="Disordered" evidence="1">
    <location>
        <begin position="1"/>
        <end position="103"/>
    </location>
</feature>
<dbReference type="STRING" id="231916.A0A409YDD7"/>
<feature type="compositionally biased region" description="Low complexity" evidence="1">
    <location>
        <begin position="767"/>
        <end position="778"/>
    </location>
</feature>
<feature type="compositionally biased region" description="Basic and acidic residues" evidence="1">
    <location>
        <begin position="246"/>
        <end position="259"/>
    </location>
</feature>
<feature type="compositionally biased region" description="Polar residues" evidence="1">
    <location>
        <begin position="474"/>
        <end position="484"/>
    </location>
</feature>
<protein>
    <submittedName>
        <fullName evidence="2">Uncharacterized protein</fullName>
    </submittedName>
</protein>
<comment type="caution">
    <text evidence="2">The sequence shown here is derived from an EMBL/GenBank/DDBJ whole genome shotgun (WGS) entry which is preliminary data.</text>
</comment>
<feature type="region of interest" description="Disordered" evidence="1">
    <location>
        <begin position="471"/>
        <end position="524"/>
    </location>
</feature>
<dbReference type="OrthoDB" id="2952737at2759"/>
<dbReference type="Proteomes" id="UP000284706">
    <property type="component" value="Unassembled WGS sequence"/>
</dbReference>
<accession>A0A409YDD7</accession>
<feature type="region of interest" description="Disordered" evidence="1">
    <location>
        <begin position="576"/>
        <end position="632"/>
    </location>
</feature>
<feature type="region of interest" description="Disordered" evidence="1">
    <location>
        <begin position="534"/>
        <end position="553"/>
    </location>
</feature>
<proteinExistence type="predicted"/>
<feature type="compositionally biased region" description="Polar residues" evidence="1">
    <location>
        <begin position="35"/>
        <end position="51"/>
    </location>
</feature>
<dbReference type="InParanoid" id="A0A409YDD7"/>
<feature type="compositionally biased region" description="Polar residues" evidence="1">
    <location>
        <begin position="140"/>
        <end position="159"/>
    </location>
</feature>
<feature type="region of interest" description="Disordered" evidence="1">
    <location>
        <begin position="129"/>
        <end position="281"/>
    </location>
</feature>
<feature type="region of interest" description="Disordered" evidence="1">
    <location>
        <begin position="646"/>
        <end position="676"/>
    </location>
</feature>
<keyword evidence="3" id="KW-1185">Reference proteome</keyword>
<reference evidence="2 3" key="1">
    <citation type="journal article" date="2018" name="Evol. Lett.">
        <title>Horizontal gene cluster transfer increased hallucinogenic mushroom diversity.</title>
        <authorList>
            <person name="Reynolds H.T."/>
            <person name="Vijayakumar V."/>
            <person name="Gluck-Thaler E."/>
            <person name="Korotkin H.B."/>
            <person name="Matheny P.B."/>
            <person name="Slot J.C."/>
        </authorList>
    </citation>
    <scope>NUCLEOTIDE SEQUENCE [LARGE SCALE GENOMIC DNA]</scope>
    <source>
        <strain evidence="2 3">SRW20</strain>
    </source>
</reference>
<feature type="compositionally biased region" description="Polar residues" evidence="1">
    <location>
        <begin position="312"/>
        <end position="341"/>
    </location>
</feature>